<proteinExistence type="predicted"/>
<dbReference type="AlphaFoldDB" id="A0A0B7BXP0"/>
<name>A0A0B7BXP0_9EUPU</name>
<feature type="non-terminal residue" evidence="1">
    <location>
        <position position="105"/>
    </location>
</feature>
<dbReference type="SUPFAM" id="SSF46966">
    <property type="entry name" value="Spectrin repeat"/>
    <property type="match status" value="1"/>
</dbReference>
<reference evidence="1" key="1">
    <citation type="submission" date="2014-12" db="EMBL/GenBank/DDBJ databases">
        <title>Insight into the proteome of Arion vulgaris.</title>
        <authorList>
            <person name="Aradska J."/>
            <person name="Bulat T."/>
            <person name="Smidak R."/>
            <person name="Sarate P."/>
            <person name="Gangsoo J."/>
            <person name="Sialana F."/>
            <person name="Bilban M."/>
            <person name="Lubec G."/>
        </authorList>
    </citation>
    <scope>NUCLEOTIDE SEQUENCE</scope>
    <source>
        <tissue evidence="1">Skin</tissue>
    </source>
</reference>
<dbReference type="Gene3D" id="1.20.58.60">
    <property type="match status" value="1"/>
</dbReference>
<dbReference type="EMBL" id="HACG01050281">
    <property type="protein sequence ID" value="CEK97146.1"/>
    <property type="molecule type" value="Transcribed_RNA"/>
</dbReference>
<gene>
    <name evidence="1" type="primary">ORF214807</name>
</gene>
<accession>A0A0B7BXP0</accession>
<organism evidence="1">
    <name type="scientific">Arion vulgaris</name>
    <dbReference type="NCBI Taxonomy" id="1028688"/>
    <lineage>
        <taxon>Eukaryota</taxon>
        <taxon>Metazoa</taxon>
        <taxon>Spiralia</taxon>
        <taxon>Lophotrochozoa</taxon>
        <taxon>Mollusca</taxon>
        <taxon>Gastropoda</taxon>
        <taxon>Heterobranchia</taxon>
        <taxon>Euthyneura</taxon>
        <taxon>Panpulmonata</taxon>
        <taxon>Eupulmonata</taxon>
        <taxon>Stylommatophora</taxon>
        <taxon>Helicina</taxon>
        <taxon>Arionoidea</taxon>
        <taxon>Arionidae</taxon>
        <taxon>Arion</taxon>
    </lineage>
</organism>
<protein>
    <submittedName>
        <fullName evidence="1">Uncharacterized protein</fullName>
    </submittedName>
</protein>
<feature type="non-terminal residue" evidence="1">
    <location>
        <position position="1"/>
    </location>
</feature>
<sequence length="105" mass="12135">RHGSFTESRAEVTSKRRLLETSPAFKHVQDCLDWVQAKQVKLEGATNDSDTTHVSEQLHAYRSEHEDIQTFRSYIDKCINDRASLSSEEQKLYTQQLAKVEMAYS</sequence>
<evidence type="ECO:0000313" key="1">
    <source>
        <dbReference type="EMBL" id="CEK97146.1"/>
    </source>
</evidence>